<feature type="signal peptide" evidence="1">
    <location>
        <begin position="1"/>
        <end position="23"/>
    </location>
</feature>
<dbReference type="Pfam" id="PF10670">
    <property type="entry name" value="DUF4198"/>
    <property type="match status" value="1"/>
</dbReference>
<keyword evidence="3" id="KW-1185">Reference proteome</keyword>
<proteinExistence type="predicted"/>
<accession>A0A7S6UH77</accession>
<sequence length="270" mass="29126">MNLKLIGIATALTLCLAPLAASAHKTWLHPSGTVFSDTGAWMTVDAAVSNDLFYFNHVPLRLDGLQVTAPDGSRVAPQNSATGKYRSVFDLELTQQGTYKLAVVNHGMFAQYQLDGENKRWRGAPAEFKTGIPAAATDVEVSESLGSVETFATVGSPTRSVFKPSGKGIEMVPVTHPNDLYAGETATFQLLLDGKPAAGLEVEIIPGASRYRDQPEEIKAVTGADGNFQVKWPHAGMYWLETTSTDELTSLPEASKRRLSYVATLEVLPQ</sequence>
<reference evidence="2 3" key="1">
    <citation type="submission" date="2020-10" db="EMBL/GenBank/DDBJ databases">
        <title>complete genome sequencing of Lysobacter sp. H21R20.</title>
        <authorList>
            <person name="Bae J.-W."/>
            <person name="Lee S.-Y."/>
        </authorList>
    </citation>
    <scope>NUCLEOTIDE SEQUENCE [LARGE SCALE GENOMIC DNA]</scope>
    <source>
        <strain evidence="2 3">H21R20</strain>
    </source>
</reference>
<evidence type="ECO:0000256" key="1">
    <source>
        <dbReference type="SAM" id="SignalP"/>
    </source>
</evidence>
<dbReference type="KEGG" id="lcic:INQ41_04315"/>
<dbReference type="AlphaFoldDB" id="A0A7S6UH77"/>
<dbReference type="Proteomes" id="UP000594059">
    <property type="component" value="Chromosome"/>
</dbReference>
<protein>
    <submittedName>
        <fullName evidence="2">DUF4198 domain-containing protein</fullName>
    </submittedName>
</protein>
<name>A0A7S6UH77_9GAMM</name>
<evidence type="ECO:0000313" key="3">
    <source>
        <dbReference type="Proteomes" id="UP000594059"/>
    </source>
</evidence>
<dbReference type="RefSeq" id="WP_193986515.1">
    <property type="nucleotide sequence ID" value="NZ_CP063656.1"/>
</dbReference>
<evidence type="ECO:0000313" key="2">
    <source>
        <dbReference type="EMBL" id="QOW20260.1"/>
    </source>
</evidence>
<dbReference type="EMBL" id="CP063656">
    <property type="protein sequence ID" value="QOW20260.1"/>
    <property type="molecule type" value="Genomic_DNA"/>
</dbReference>
<gene>
    <name evidence="2" type="ORF">INQ41_04315</name>
</gene>
<dbReference type="InterPro" id="IPR019613">
    <property type="entry name" value="DUF4198"/>
</dbReference>
<organism evidence="2 3">
    <name type="scientific">Novilysobacter ciconiae</name>
    <dbReference type="NCBI Taxonomy" id="2781022"/>
    <lineage>
        <taxon>Bacteria</taxon>
        <taxon>Pseudomonadati</taxon>
        <taxon>Pseudomonadota</taxon>
        <taxon>Gammaproteobacteria</taxon>
        <taxon>Lysobacterales</taxon>
        <taxon>Lysobacteraceae</taxon>
        <taxon>Novilysobacter</taxon>
    </lineage>
</organism>
<keyword evidence="1" id="KW-0732">Signal</keyword>
<feature type="chain" id="PRO_5032439047" evidence="1">
    <location>
        <begin position="24"/>
        <end position="270"/>
    </location>
</feature>